<proteinExistence type="predicted"/>
<keyword evidence="3" id="KW-1185">Reference proteome</keyword>
<evidence type="ECO:0000256" key="1">
    <source>
        <dbReference type="SAM" id="MobiDB-lite"/>
    </source>
</evidence>
<feature type="region of interest" description="Disordered" evidence="1">
    <location>
        <begin position="25"/>
        <end position="45"/>
    </location>
</feature>
<accession>A0A0V1MEN5</accession>
<evidence type="ECO:0000313" key="2">
    <source>
        <dbReference type="EMBL" id="KRZ70138.1"/>
    </source>
</evidence>
<dbReference type="Proteomes" id="UP000054843">
    <property type="component" value="Unassembled WGS sequence"/>
</dbReference>
<name>A0A0V1MEN5_9BILA</name>
<protein>
    <submittedName>
        <fullName evidence="2">Uncharacterized protein</fullName>
    </submittedName>
</protein>
<gene>
    <name evidence="2" type="ORF">T10_7487</name>
</gene>
<reference evidence="2 3" key="1">
    <citation type="submission" date="2015-01" db="EMBL/GenBank/DDBJ databases">
        <title>Evolution of Trichinella species and genotypes.</title>
        <authorList>
            <person name="Korhonen P.K."/>
            <person name="Edoardo P."/>
            <person name="Giuseppe L.R."/>
            <person name="Gasser R.B."/>
        </authorList>
    </citation>
    <scope>NUCLEOTIDE SEQUENCE [LARGE SCALE GENOMIC DNA]</scope>
    <source>
        <strain evidence="2">ISS1980</strain>
    </source>
</reference>
<sequence>MERQFQQPLTVDISRGHTLAIEATRLGQNQSVEDPPTHSTVCTKTRQSQHHHLVLLLAELVP</sequence>
<feature type="compositionally biased region" description="Polar residues" evidence="1">
    <location>
        <begin position="26"/>
        <end position="45"/>
    </location>
</feature>
<organism evidence="2 3">
    <name type="scientific">Trichinella papuae</name>
    <dbReference type="NCBI Taxonomy" id="268474"/>
    <lineage>
        <taxon>Eukaryota</taxon>
        <taxon>Metazoa</taxon>
        <taxon>Ecdysozoa</taxon>
        <taxon>Nematoda</taxon>
        <taxon>Enoplea</taxon>
        <taxon>Dorylaimia</taxon>
        <taxon>Trichinellida</taxon>
        <taxon>Trichinellidae</taxon>
        <taxon>Trichinella</taxon>
    </lineage>
</organism>
<comment type="caution">
    <text evidence="2">The sequence shown here is derived from an EMBL/GenBank/DDBJ whole genome shotgun (WGS) entry which is preliminary data.</text>
</comment>
<dbReference type="AlphaFoldDB" id="A0A0V1MEN5"/>
<evidence type="ECO:0000313" key="3">
    <source>
        <dbReference type="Proteomes" id="UP000054843"/>
    </source>
</evidence>
<dbReference type="EMBL" id="JYDO01000119">
    <property type="protein sequence ID" value="KRZ70138.1"/>
    <property type="molecule type" value="Genomic_DNA"/>
</dbReference>